<evidence type="ECO:0000313" key="2">
    <source>
        <dbReference type="EMBL" id="GGK72243.1"/>
    </source>
</evidence>
<name>A0A917QVT6_9ACTN</name>
<accession>A0A917QVT6</accession>
<dbReference type="RefSeq" id="WP_189322946.1">
    <property type="nucleotide sequence ID" value="NZ_BMPQ01000008.1"/>
</dbReference>
<reference evidence="2" key="2">
    <citation type="submission" date="2020-09" db="EMBL/GenBank/DDBJ databases">
        <authorList>
            <person name="Sun Q."/>
            <person name="Ohkuma M."/>
        </authorList>
    </citation>
    <scope>NUCLEOTIDE SEQUENCE</scope>
    <source>
        <strain evidence="2">JCM 3035</strain>
    </source>
</reference>
<dbReference type="Proteomes" id="UP000637788">
    <property type="component" value="Unassembled WGS sequence"/>
</dbReference>
<feature type="signal peptide" evidence="1">
    <location>
        <begin position="1"/>
        <end position="28"/>
    </location>
</feature>
<evidence type="ECO:0000313" key="3">
    <source>
        <dbReference type="Proteomes" id="UP000637788"/>
    </source>
</evidence>
<reference evidence="2" key="1">
    <citation type="journal article" date="2014" name="Int. J. Syst. Evol. Microbiol.">
        <title>Complete genome sequence of Corynebacterium casei LMG S-19264T (=DSM 44701T), isolated from a smear-ripened cheese.</title>
        <authorList>
            <consortium name="US DOE Joint Genome Institute (JGI-PGF)"/>
            <person name="Walter F."/>
            <person name="Albersmeier A."/>
            <person name="Kalinowski J."/>
            <person name="Ruckert C."/>
        </authorList>
    </citation>
    <scope>NUCLEOTIDE SEQUENCE</scope>
    <source>
        <strain evidence="2">JCM 3035</strain>
    </source>
</reference>
<dbReference type="EMBL" id="BMPQ01000008">
    <property type="protein sequence ID" value="GGK72243.1"/>
    <property type="molecule type" value="Genomic_DNA"/>
</dbReference>
<dbReference type="AlphaFoldDB" id="A0A917QVT6"/>
<proteinExistence type="predicted"/>
<protein>
    <recommendedName>
        <fullName evidence="4">Lipoprotein</fullName>
    </recommendedName>
</protein>
<evidence type="ECO:0008006" key="4">
    <source>
        <dbReference type="Google" id="ProtNLM"/>
    </source>
</evidence>
<organism evidence="2 3">
    <name type="scientific">Streptomyces flaveus</name>
    <dbReference type="NCBI Taxonomy" id="66370"/>
    <lineage>
        <taxon>Bacteria</taxon>
        <taxon>Bacillati</taxon>
        <taxon>Actinomycetota</taxon>
        <taxon>Actinomycetes</taxon>
        <taxon>Kitasatosporales</taxon>
        <taxon>Streptomycetaceae</taxon>
        <taxon>Streptomyces</taxon>
        <taxon>Streptomyces aurantiacus group</taxon>
    </lineage>
</organism>
<keyword evidence="3" id="KW-1185">Reference proteome</keyword>
<comment type="caution">
    <text evidence="2">The sequence shown here is derived from an EMBL/GenBank/DDBJ whole genome shotgun (WGS) entry which is preliminary data.</text>
</comment>
<gene>
    <name evidence="2" type="ORF">GCM10010094_36550</name>
</gene>
<keyword evidence="1" id="KW-0732">Signal</keyword>
<sequence length="211" mass="22316">MDKRRITRSATGAAVTALALGALQGASAAGADGETKGGGGAPAALEPAKVCVGTQPEGRLPSWGPKGSRPDDTPLYRVLAYIDRMGKAHPGIFTGLSVDGANGAANVYRVPGKEAEKFDADICGAAEKGVTVRLYDTEVTETELKGLVDRISGDMDRWKGTFMIWTVGMNAHSVVMGVSDPEKAEPVLREAYGEETMRHIKIERSEPPTLF</sequence>
<feature type="chain" id="PRO_5036881188" description="Lipoprotein" evidence="1">
    <location>
        <begin position="29"/>
        <end position="211"/>
    </location>
</feature>
<evidence type="ECO:0000256" key="1">
    <source>
        <dbReference type="SAM" id="SignalP"/>
    </source>
</evidence>